<name>A0A225UGK6_9STRA</name>
<reference evidence="2" key="1">
    <citation type="submission" date="2017-03" db="EMBL/GenBank/DDBJ databases">
        <title>Phytopthora megakarya and P. palmivora, two closely related causual agents of cacao black pod achieved similar genome size and gene model numbers by different mechanisms.</title>
        <authorList>
            <person name="Ali S."/>
            <person name="Shao J."/>
            <person name="Larry D.J."/>
            <person name="Kronmiller B."/>
            <person name="Shen D."/>
            <person name="Strem M.D."/>
            <person name="Melnick R.L."/>
            <person name="Guiltinan M.J."/>
            <person name="Tyler B.M."/>
            <person name="Meinhardt L.W."/>
            <person name="Bailey B.A."/>
        </authorList>
    </citation>
    <scope>NUCLEOTIDE SEQUENCE [LARGE SCALE GENOMIC DNA]</scope>
    <source>
        <strain evidence="2">zdho120</strain>
    </source>
</reference>
<proteinExistence type="predicted"/>
<evidence type="ECO:0000313" key="2">
    <source>
        <dbReference type="Proteomes" id="UP000198211"/>
    </source>
</evidence>
<evidence type="ECO:0000313" key="1">
    <source>
        <dbReference type="EMBL" id="OWY92061.1"/>
    </source>
</evidence>
<organism evidence="1 2">
    <name type="scientific">Phytophthora megakarya</name>
    <dbReference type="NCBI Taxonomy" id="4795"/>
    <lineage>
        <taxon>Eukaryota</taxon>
        <taxon>Sar</taxon>
        <taxon>Stramenopiles</taxon>
        <taxon>Oomycota</taxon>
        <taxon>Peronosporomycetes</taxon>
        <taxon>Peronosporales</taxon>
        <taxon>Peronosporaceae</taxon>
        <taxon>Phytophthora</taxon>
    </lineage>
</organism>
<comment type="caution">
    <text evidence="1">The sequence shown here is derived from an EMBL/GenBank/DDBJ whole genome shotgun (WGS) entry which is preliminary data.</text>
</comment>
<protein>
    <submittedName>
        <fullName evidence="1">Uncharacterized protein</fullName>
    </submittedName>
</protein>
<gene>
    <name evidence="1" type="ORF">PHMEG_00039086</name>
</gene>
<dbReference type="Proteomes" id="UP000198211">
    <property type="component" value="Unassembled WGS sequence"/>
</dbReference>
<sequence length="64" mass="7160">MEDLARQLLVSDGIMNGNRLVLLRPGPYSPMLNPIEGAIEISREEQPRLPDCEKETDQMTAIPP</sequence>
<keyword evidence="2" id="KW-1185">Reference proteome</keyword>
<dbReference type="EMBL" id="NBNE01018884">
    <property type="protein sequence ID" value="OWY92061.1"/>
    <property type="molecule type" value="Genomic_DNA"/>
</dbReference>
<accession>A0A225UGK6</accession>
<dbReference type="AlphaFoldDB" id="A0A225UGK6"/>